<proteinExistence type="predicted"/>
<reference evidence="1 2" key="1">
    <citation type="journal article" date="2018" name="Front. Microbiol.">
        <title>Jumbo Bacteriophages Are Represented Within an Increasing Diversity of Environmental Viruses Infecting the Emerging Phytopathogen, Dickeya solani.</title>
        <authorList>
            <person name="Day A.W."/>
            <person name="Ahn J."/>
            <person name="Salmond G.P.C."/>
        </authorList>
    </citation>
    <scope>NUCLEOTIDE SEQUENCE [LARGE SCALE GENOMIC DNA]</scope>
</reference>
<evidence type="ECO:0000313" key="1">
    <source>
        <dbReference type="EMBL" id="AXG66409.1"/>
    </source>
</evidence>
<dbReference type="EMBL" id="MH460460">
    <property type="protein sequence ID" value="AXG66409.1"/>
    <property type="molecule type" value="Genomic_DNA"/>
</dbReference>
<gene>
    <name evidence="1" type="ORF">JA13_006</name>
</gene>
<accession>A0A384ZVZ3</accession>
<organism evidence="1 2">
    <name type="scientific">Dickeya phage vB_DsoM_JA13</name>
    <dbReference type="NCBI Taxonomy" id="2283030"/>
    <lineage>
        <taxon>Viruses</taxon>
        <taxon>Duplodnaviria</taxon>
        <taxon>Heunggongvirae</taxon>
        <taxon>Uroviricota</taxon>
        <taxon>Caudoviricetes</taxon>
        <taxon>Salmondvirus</taxon>
        <taxon>Salmondvirus JA11</taxon>
    </lineage>
</organism>
<evidence type="ECO:0000313" key="2">
    <source>
        <dbReference type="Proteomes" id="UP000263742"/>
    </source>
</evidence>
<protein>
    <submittedName>
        <fullName evidence="1">Uncharacterized protein</fullName>
    </submittedName>
</protein>
<sequence length="102" mass="11728">MKFNFNVPCSGTERRICYQHPVFPNYGLALSVNEDRTALTCCIVFGDISDYRDLEILSDLTAPIDVFVWAFTIMQKIQNTVNGMSVDVENLLSTNKYFYQEK</sequence>
<dbReference type="Proteomes" id="UP000263742">
    <property type="component" value="Segment"/>
</dbReference>
<name>A0A384ZVZ3_9CAUD</name>